<evidence type="ECO:0000256" key="2">
    <source>
        <dbReference type="PROSITE-ProRule" id="PRU00708"/>
    </source>
</evidence>
<dbReference type="Proteomes" id="UP001164929">
    <property type="component" value="Chromosome 13"/>
</dbReference>
<gene>
    <name evidence="3" type="ORF">NC653_031339</name>
</gene>
<accession>A0AAD6LYI5</accession>
<feature type="repeat" description="PPR" evidence="2">
    <location>
        <begin position="21"/>
        <end position="55"/>
    </location>
</feature>
<name>A0AAD6LYI5_9ROSI</name>
<dbReference type="Gene3D" id="1.25.40.10">
    <property type="entry name" value="Tetratricopeptide repeat domain"/>
    <property type="match status" value="1"/>
</dbReference>
<dbReference type="InterPro" id="IPR002885">
    <property type="entry name" value="PPR_rpt"/>
</dbReference>
<evidence type="ECO:0008006" key="5">
    <source>
        <dbReference type="Google" id="ProtNLM"/>
    </source>
</evidence>
<keyword evidence="1" id="KW-0677">Repeat</keyword>
<protein>
    <recommendedName>
        <fullName evidence="5">Pentatricopeptide repeat-containing protein</fullName>
    </recommendedName>
</protein>
<comment type="caution">
    <text evidence="3">The sequence shown here is derived from an EMBL/GenBank/DDBJ whole genome shotgun (WGS) entry which is preliminary data.</text>
</comment>
<dbReference type="EMBL" id="JAQIZT010000013">
    <property type="protein sequence ID" value="KAJ6975460.1"/>
    <property type="molecule type" value="Genomic_DNA"/>
</dbReference>
<evidence type="ECO:0000313" key="4">
    <source>
        <dbReference type="Proteomes" id="UP001164929"/>
    </source>
</evidence>
<keyword evidence="4" id="KW-1185">Reference proteome</keyword>
<dbReference type="InterPro" id="IPR011990">
    <property type="entry name" value="TPR-like_helical_dom_sf"/>
</dbReference>
<evidence type="ECO:0000256" key="1">
    <source>
        <dbReference type="ARBA" id="ARBA00022737"/>
    </source>
</evidence>
<proteinExistence type="predicted"/>
<evidence type="ECO:0000313" key="3">
    <source>
        <dbReference type="EMBL" id="KAJ6975460.1"/>
    </source>
</evidence>
<reference evidence="3" key="1">
    <citation type="journal article" date="2023" name="Mol. Ecol. Resour.">
        <title>Chromosome-level genome assembly of a triploid poplar Populus alba 'Berolinensis'.</title>
        <authorList>
            <person name="Chen S."/>
            <person name="Yu Y."/>
            <person name="Wang X."/>
            <person name="Wang S."/>
            <person name="Zhang T."/>
            <person name="Zhou Y."/>
            <person name="He R."/>
            <person name="Meng N."/>
            <person name="Wang Y."/>
            <person name="Liu W."/>
            <person name="Liu Z."/>
            <person name="Liu J."/>
            <person name="Guo Q."/>
            <person name="Huang H."/>
            <person name="Sederoff R.R."/>
            <person name="Wang G."/>
            <person name="Qu G."/>
            <person name="Chen S."/>
        </authorList>
    </citation>
    <scope>NUCLEOTIDE SEQUENCE</scope>
    <source>
        <strain evidence="3">SC-2020</strain>
    </source>
</reference>
<dbReference type="AlphaFoldDB" id="A0AAD6LYI5"/>
<organism evidence="3 4">
    <name type="scientific">Populus alba x Populus x berolinensis</name>
    <dbReference type="NCBI Taxonomy" id="444605"/>
    <lineage>
        <taxon>Eukaryota</taxon>
        <taxon>Viridiplantae</taxon>
        <taxon>Streptophyta</taxon>
        <taxon>Embryophyta</taxon>
        <taxon>Tracheophyta</taxon>
        <taxon>Spermatophyta</taxon>
        <taxon>Magnoliopsida</taxon>
        <taxon>eudicotyledons</taxon>
        <taxon>Gunneridae</taxon>
        <taxon>Pentapetalae</taxon>
        <taxon>rosids</taxon>
        <taxon>fabids</taxon>
        <taxon>Malpighiales</taxon>
        <taxon>Salicaceae</taxon>
        <taxon>Saliceae</taxon>
        <taxon>Populus</taxon>
    </lineage>
</organism>
<sequence length="92" mass="10738">MERRYCSCLIVKLFDGVGERNVIAWIAMIDSYVENGFINEAFNVFRFIQWSKHRPDSATMARMLNIFTELVKMYRRCALGRRAKPVFNAVPG</sequence>
<dbReference type="PROSITE" id="PS51375">
    <property type="entry name" value="PPR"/>
    <property type="match status" value="1"/>
</dbReference>